<proteinExistence type="predicted"/>
<feature type="compositionally biased region" description="Pro residues" evidence="1">
    <location>
        <begin position="151"/>
        <end position="168"/>
    </location>
</feature>
<feature type="compositionally biased region" description="Gly residues" evidence="1">
    <location>
        <begin position="57"/>
        <end position="69"/>
    </location>
</feature>
<dbReference type="Proteomes" id="UP001108280">
    <property type="component" value="Chromosome 9"/>
</dbReference>
<reference evidence="2" key="1">
    <citation type="journal article" date="2018" name="Biotechnol. Bioeng.">
        <title>A reference genome of the Chinese hamster based on a hybrid assembly strategy.</title>
        <authorList>
            <person name="Rupp O."/>
            <person name="MacDonald M.L."/>
            <person name="Li S."/>
            <person name="Dhiman H."/>
            <person name="Polson S."/>
            <person name="Griep S."/>
            <person name="Heffner K."/>
            <person name="Hernandez I."/>
            <person name="Brinkrolf K."/>
            <person name="Jadhav V."/>
            <person name="Samoudi M."/>
            <person name="Hao H."/>
            <person name="Kingham B."/>
            <person name="Goesmann A."/>
            <person name="Betenbaugh M.J."/>
            <person name="Lewis N.E."/>
            <person name="Borth N."/>
            <person name="Lee K.H."/>
        </authorList>
    </citation>
    <scope>NUCLEOTIDE SEQUENCE [LARGE SCALE GENOMIC DNA]</scope>
    <source>
        <strain evidence="2">17A/GY</strain>
    </source>
</reference>
<evidence type="ECO:0000256" key="1">
    <source>
        <dbReference type="SAM" id="MobiDB-lite"/>
    </source>
</evidence>
<dbReference type="GeneID" id="113837360"/>
<feature type="compositionally biased region" description="Low complexity" evidence="1">
    <location>
        <begin position="44"/>
        <end position="56"/>
    </location>
</feature>
<gene>
    <name evidence="3" type="primary">LOC113837360</name>
</gene>
<keyword evidence="2" id="KW-1185">Reference proteome</keyword>
<organism evidence="2 3">
    <name type="scientific">Cricetulus griseus</name>
    <name type="common">Chinese hamster</name>
    <name type="synonym">Cricetulus barabensis griseus</name>
    <dbReference type="NCBI Taxonomy" id="10029"/>
    <lineage>
        <taxon>Eukaryota</taxon>
        <taxon>Metazoa</taxon>
        <taxon>Chordata</taxon>
        <taxon>Craniata</taxon>
        <taxon>Vertebrata</taxon>
        <taxon>Euteleostomi</taxon>
        <taxon>Mammalia</taxon>
        <taxon>Eutheria</taxon>
        <taxon>Euarchontoglires</taxon>
        <taxon>Glires</taxon>
        <taxon>Rodentia</taxon>
        <taxon>Myomorpha</taxon>
        <taxon>Muroidea</taxon>
        <taxon>Cricetidae</taxon>
        <taxon>Cricetinae</taxon>
        <taxon>Cricetulus</taxon>
    </lineage>
</organism>
<name>A0A9J7K001_CRIGR</name>
<feature type="region of interest" description="Disordered" evidence="1">
    <location>
        <begin position="1"/>
        <end position="96"/>
    </location>
</feature>
<sequence length="236" mass="25048">MVAAASSDPGGFRALLVRDARPRPRPGRRRRRRRHGDTKGGGSARAAAAGPAPNGCWGEGGREGGGGRSGARARRPRGRASGTARRSSLAPPEASGPAYSVAHYWLGLRLHPLRAPPRPAPTPRSLTAPRPPLLGSALRGYEPGPSVRPLYAPPPPLRPAASPFPSPRSPAFWRPGVPHPRLDPDPTHEPFPSGAPTASVPCTSPLVAPYSLITGRPLLSDSFFFPPWEKLPRLQH</sequence>
<dbReference type="AlphaFoldDB" id="A0A9J7K001"/>
<evidence type="ECO:0000313" key="3">
    <source>
        <dbReference type="RefSeq" id="XP_027287034.1"/>
    </source>
</evidence>
<feature type="region of interest" description="Disordered" evidence="1">
    <location>
        <begin position="116"/>
        <end position="198"/>
    </location>
</feature>
<protein>
    <submittedName>
        <fullName evidence="3">Proline-rich protein 2-like</fullName>
    </submittedName>
</protein>
<accession>A0A9J7K001</accession>
<reference evidence="3" key="3">
    <citation type="submission" date="2025-08" db="UniProtKB">
        <authorList>
            <consortium name="RefSeq"/>
        </authorList>
    </citation>
    <scope>IDENTIFICATION</scope>
    <source>
        <strain evidence="3">17A/GY</strain>
        <tissue evidence="3">Liver</tissue>
    </source>
</reference>
<dbReference type="RefSeq" id="XP_027287034.1">
    <property type="nucleotide sequence ID" value="XM_027431233.1"/>
</dbReference>
<feature type="compositionally biased region" description="Low complexity" evidence="1">
    <location>
        <begin position="79"/>
        <end position="88"/>
    </location>
</feature>
<reference evidence="2" key="2">
    <citation type="journal article" date="2020" name="Biotechnol. Bioeng.">
        <title>Chromosome-scale scaffolds for the Chinese hamster reference genome assembly to facilitate the study of the CHO epigenome.</title>
        <authorList>
            <person name="Hilliard W."/>
            <person name="MacDonald M."/>
            <person name="Lee K.H."/>
        </authorList>
    </citation>
    <scope>NUCLEOTIDE SEQUENCE [LARGE SCALE GENOMIC DNA]</scope>
    <source>
        <strain evidence="2">17A/GY</strain>
    </source>
</reference>
<evidence type="ECO:0000313" key="2">
    <source>
        <dbReference type="Proteomes" id="UP001108280"/>
    </source>
</evidence>
<dbReference type="KEGG" id="cge:113837360"/>
<feature type="compositionally biased region" description="Basic residues" evidence="1">
    <location>
        <begin position="23"/>
        <end position="36"/>
    </location>
</feature>